<dbReference type="Pfam" id="PF09118">
    <property type="entry name" value="GO-like_E_set"/>
    <property type="match status" value="1"/>
</dbReference>
<dbReference type="SUPFAM" id="SSF50965">
    <property type="entry name" value="Galactose oxidase, central domain"/>
    <property type="match status" value="1"/>
</dbReference>
<dbReference type="Proteomes" id="UP001224845">
    <property type="component" value="Unassembled WGS sequence"/>
</dbReference>
<dbReference type="InterPro" id="IPR013783">
    <property type="entry name" value="Ig-like_fold"/>
</dbReference>
<dbReference type="RefSeq" id="WP_307591852.1">
    <property type="nucleotide sequence ID" value="NZ_JAUSRV010000001.1"/>
</dbReference>
<dbReference type="PANTHER" id="PTHR32208">
    <property type="entry name" value="SECRETED PROTEIN-RELATED"/>
    <property type="match status" value="1"/>
</dbReference>
<evidence type="ECO:0000256" key="1">
    <source>
        <dbReference type="SAM" id="MobiDB-lite"/>
    </source>
</evidence>
<name>A0AAW8E8V4_VARPD</name>
<dbReference type="InterPro" id="IPR015202">
    <property type="entry name" value="GO-like_E_set"/>
</dbReference>
<reference evidence="3" key="1">
    <citation type="submission" date="2023-07" db="EMBL/GenBank/DDBJ databases">
        <title>Sorghum-associated microbial communities from plants grown in Nebraska, USA.</title>
        <authorList>
            <person name="Schachtman D."/>
        </authorList>
    </citation>
    <scope>NUCLEOTIDE SEQUENCE</scope>
    <source>
        <strain evidence="3">DS3315</strain>
    </source>
</reference>
<dbReference type="SUPFAM" id="SSF81296">
    <property type="entry name" value="E set domains"/>
    <property type="match status" value="1"/>
</dbReference>
<dbReference type="InterPro" id="IPR006652">
    <property type="entry name" value="Kelch_1"/>
</dbReference>
<proteinExistence type="predicted"/>
<dbReference type="EC" id="1.1.3.9" evidence="3"/>
<feature type="region of interest" description="Disordered" evidence="1">
    <location>
        <begin position="29"/>
        <end position="68"/>
    </location>
</feature>
<dbReference type="InterPro" id="IPR014756">
    <property type="entry name" value="Ig_E-set"/>
</dbReference>
<gene>
    <name evidence="3" type="ORF">J2W39_000369</name>
</gene>
<dbReference type="Gene3D" id="2.60.40.10">
    <property type="entry name" value="Immunoglobulins"/>
    <property type="match status" value="1"/>
</dbReference>
<comment type="caution">
    <text evidence="3">The sequence shown here is derived from an EMBL/GenBank/DDBJ whole genome shotgun (WGS) entry which is preliminary data.</text>
</comment>
<dbReference type="SMART" id="SM00612">
    <property type="entry name" value="Kelch"/>
    <property type="match status" value="2"/>
</dbReference>
<dbReference type="EMBL" id="JAUSRV010000001">
    <property type="protein sequence ID" value="MDP9969146.1"/>
    <property type="molecule type" value="Genomic_DNA"/>
</dbReference>
<dbReference type="InterPro" id="IPR011043">
    <property type="entry name" value="Gal_Oxase/kelch_b-propeller"/>
</dbReference>
<accession>A0AAW8E8V4</accession>
<feature type="domain" description="Galactose oxidase-like Early set" evidence="2">
    <location>
        <begin position="545"/>
        <end position="637"/>
    </location>
</feature>
<organism evidence="3 4">
    <name type="scientific">Variovorax paradoxus</name>
    <dbReference type="NCBI Taxonomy" id="34073"/>
    <lineage>
        <taxon>Bacteria</taxon>
        <taxon>Pseudomonadati</taxon>
        <taxon>Pseudomonadota</taxon>
        <taxon>Betaproteobacteria</taxon>
        <taxon>Burkholderiales</taxon>
        <taxon>Comamonadaceae</taxon>
        <taxon>Variovorax</taxon>
    </lineage>
</organism>
<keyword evidence="3" id="KW-0560">Oxidoreductase</keyword>
<evidence type="ECO:0000313" key="3">
    <source>
        <dbReference type="EMBL" id="MDP9969146.1"/>
    </source>
</evidence>
<dbReference type="AlphaFoldDB" id="A0AAW8E8V4"/>
<dbReference type="CDD" id="cd02851">
    <property type="entry name" value="E_set_GO_C"/>
    <property type="match status" value="1"/>
</dbReference>
<sequence>MTSVPSPRAARGLAYASLVFLVWSGGDAGGGARAQGENPKLAGTSSASASKPVPPDGQPASLTSPSPGTKFATRSATFVWNNTGATQYGLTILSASSATPVVDTSTSATTLTVTNLPIDGAGLVVRLRSRFKGKWLPANEYLFTAAGYTAAQSTAAVKPWSDLIALPLVPASAANLPDGKLLLWAARSPTSFSTNSSEAYTYTSVFDPVTRSASPLVVTATGHQMFCPGLSMLADGSVLVSGGSDATKTSIYDPALGGWVTGAQLGIARAYQASTTMSDGSVFTVGGSWNGGQGGKYGEVWSAATKTWRTLSGVPANMPDASNVSDPPLAGPDAAGVYRGDNHMWLFGGANGWVFHAGPAAAMHWIDTRGSGAILQAGLRSDDPYAITASAVMYDIGKILKLGGAPNHDSGNAFKTAYIIDISAGAPAAPTVRKLSPMAYARTFVNSVVLPNGEVFVIGGQTQPVPFSDSYSVLAAELWSPVLESFITVPPMQKPRNYHSVALLLLDGRVLAGGGGLCDCAGDHPDAEIYTPPYLLASDGSPASRPAITAAPASATWGSQITVATDRAAAQFALVRMASATHSVNTDQRRIPLSFTGTAGSYQLGIPTDHGTVLPGNYMLFALDSSGVPSVARTINIR</sequence>
<evidence type="ECO:0000259" key="2">
    <source>
        <dbReference type="Pfam" id="PF09118"/>
    </source>
</evidence>
<protein>
    <submittedName>
        <fullName evidence="3">Galactose oxidase</fullName>
        <ecNumber evidence="3">1.1.3.9</ecNumber>
    </submittedName>
</protein>
<evidence type="ECO:0000313" key="4">
    <source>
        <dbReference type="Proteomes" id="UP001224845"/>
    </source>
</evidence>
<dbReference type="InterPro" id="IPR037293">
    <property type="entry name" value="Gal_Oxidase_central_sf"/>
</dbReference>
<dbReference type="Gene3D" id="2.130.10.80">
    <property type="entry name" value="Galactose oxidase/kelch, beta-propeller"/>
    <property type="match status" value="1"/>
</dbReference>
<dbReference type="PANTHER" id="PTHR32208:SF56">
    <property type="entry name" value="GALACTOSE OXIDASE-RELATED"/>
    <property type="match status" value="1"/>
</dbReference>
<dbReference type="GO" id="GO:0045480">
    <property type="term" value="F:galactose oxidase activity"/>
    <property type="evidence" value="ECO:0007669"/>
    <property type="project" value="UniProtKB-EC"/>
</dbReference>